<sequence>FLCEGGGDGNYYGQRVELNAFASDDFIKWVESKLEEHGIKKIVPDEDTLKEAYARAVKVAVINRAIEDATEKAEKTAEKLTMPKTLTRMIRKRLKNDPTSPWDKVIAEVAEAHCKKRTRRRNGKAS</sequence>
<gene>
    <name evidence="1" type="ORF">S01H1_56482</name>
</gene>
<feature type="non-terminal residue" evidence="1">
    <location>
        <position position="1"/>
    </location>
</feature>
<accession>X0VKN5</accession>
<organism evidence="1">
    <name type="scientific">marine sediment metagenome</name>
    <dbReference type="NCBI Taxonomy" id="412755"/>
    <lineage>
        <taxon>unclassified sequences</taxon>
        <taxon>metagenomes</taxon>
        <taxon>ecological metagenomes</taxon>
    </lineage>
</organism>
<evidence type="ECO:0000313" key="1">
    <source>
        <dbReference type="EMBL" id="GAG18830.1"/>
    </source>
</evidence>
<dbReference type="EMBL" id="BARS01036781">
    <property type="protein sequence ID" value="GAG18830.1"/>
    <property type="molecule type" value="Genomic_DNA"/>
</dbReference>
<protein>
    <submittedName>
        <fullName evidence="1">Uncharacterized protein</fullName>
    </submittedName>
</protein>
<dbReference type="AlphaFoldDB" id="X0VKN5"/>
<reference evidence="1" key="1">
    <citation type="journal article" date="2014" name="Front. Microbiol.">
        <title>High frequency of phylogenetically diverse reductive dehalogenase-homologous genes in deep subseafloor sedimentary metagenomes.</title>
        <authorList>
            <person name="Kawai M."/>
            <person name="Futagami T."/>
            <person name="Toyoda A."/>
            <person name="Takaki Y."/>
            <person name="Nishi S."/>
            <person name="Hori S."/>
            <person name="Arai W."/>
            <person name="Tsubouchi T."/>
            <person name="Morono Y."/>
            <person name="Uchiyama I."/>
            <person name="Ito T."/>
            <person name="Fujiyama A."/>
            <person name="Inagaki F."/>
            <person name="Takami H."/>
        </authorList>
    </citation>
    <scope>NUCLEOTIDE SEQUENCE</scope>
    <source>
        <strain evidence="1">Expedition CK06-06</strain>
    </source>
</reference>
<comment type="caution">
    <text evidence="1">The sequence shown here is derived from an EMBL/GenBank/DDBJ whole genome shotgun (WGS) entry which is preliminary data.</text>
</comment>
<name>X0VKN5_9ZZZZ</name>
<proteinExistence type="predicted"/>